<keyword evidence="3" id="KW-1185">Reference proteome</keyword>
<sequence length="317" mass="36101">MQFDWALAIRRNRGNILRVLRELFALVGLAFDTRSTGSRTQPAIPGPDATLPRHLCNRVRRVLRSAEAAVRRLVVVAARDIEVQVRHAPARAVKAPQSVSSSPGTPRAPVSPVSPARDERETGIAGPVTVTIRPQPPRPPERPKPSRTGSVRVPVNLGLANIRYLPEPERQECPARQAIPAFPLIDPLKRFDCFRPRRRHARTRPRIRLLGDNPLPVYMRHPPVPEPELPMPDDPVPAGRLLRRLLSVKRALDDLDREARRLARWRVRQHHGLCRAKRFSPMRPGLPPGWRRRNRYDIDEILKECHRIAFWAENGDP</sequence>
<dbReference type="AlphaFoldDB" id="A0A6N1VEN2"/>
<dbReference type="EMBL" id="CP054836">
    <property type="protein sequence ID" value="QKV17692.1"/>
    <property type="molecule type" value="Genomic_DNA"/>
</dbReference>
<reference evidence="2 3" key="1">
    <citation type="submission" date="2020-06" db="EMBL/GenBank/DDBJ databases">
        <title>Oricola thermophila sp. nov. isolated from a tidal sediments.</title>
        <authorList>
            <person name="Kwon K.K."/>
            <person name="Yang S.-H."/>
            <person name="Park M.-J."/>
        </authorList>
    </citation>
    <scope>NUCLEOTIDE SEQUENCE [LARGE SCALE GENOMIC DNA]</scope>
    <source>
        <strain evidence="2 3">MEBiC13590</strain>
    </source>
</reference>
<accession>A0A6N1VEN2</accession>
<proteinExistence type="predicted"/>
<feature type="region of interest" description="Disordered" evidence="1">
    <location>
        <begin position="89"/>
        <end position="151"/>
    </location>
</feature>
<name>A0A6N1VEN2_9HYPH</name>
<dbReference type="RefSeq" id="WP_175275589.1">
    <property type="nucleotide sequence ID" value="NZ_CP054836.1"/>
</dbReference>
<evidence type="ECO:0000313" key="3">
    <source>
        <dbReference type="Proteomes" id="UP000509367"/>
    </source>
</evidence>
<gene>
    <name evidence="2" type="ORF">HTY61_04010</name>
</gene>
<evidence type="ECO:0000313" key="2">
    <source>
        <dbReference type="EMBL" id="QKV17692.1"/>
    </source>
</evidence>
<dbReference type="Proteomes" id="UP000509367">
    <property type="component" value="Chromosome"/>
</dbReference>
<organism evidence="2 3">
    <name type="scientific">Oricola thermophila</name>
    <dbReference type="NCBI Taxonomy" id="2742145"/>
    <lineage>
        <taxon>Bacteria</taxon>
        <taxon>Pseudomonadati</taxon>
        <taxon>Pseudomonadota</taxon>
        <taxon>Alphaproteobacteria</taxon>
        <taxon>Hyphomicrobiales</taxon>
        <taxon>Ahrensiaceae</taxon>
        <taxon>Oricola</taxon>
    </lineage>
</organism>
<evidence type="ECO:0000256" key="1">
    <source>
        <dbReference type="SAM" id="MobiDB-lite"/>
    </source>
</evidence>
<protein>
    <submittedName>
        <fullName evidence="2">Uncharacterized protein</fullName>
    </submittedName>
</protein>
<dbReference type="KEGG" id="orm:HTY61_04010"/>